<organism evidence="1 2">
    <name type="scientific">Clostridium bornimense</name>
    <dbReference type="NCBI Taxonomy" id="1216932"/>
    <lineage>
        <taxon>Bacteria</taxon>
        <taxon>Bacillati</taxon>
        <taxon>Bacillota</taxon>
        <taxon>Clostridia</taxon>
        <taxon>Eubacteriales</taxon>
        <taxon>Clostridiaceae</taxon>
        <taxon>Clostridium</taxon>
    </lineage>
</organism>
<dbReference type="PATRIC" id="fig|1216932.3.peg.2350"/>
<sequence length="117" mass="13365">MKQIVNLERILEEGSKKYKYNYILTKNDLSVSIGDSCAEVPAYGIMVEKENYINGELIGIDKNSIEHISPYRHKVQEMLKLLYENVVSPVHLVDVIGEKVDKCVSDFESTDVIVKEM</sequence>
<reference evidence="1 2" key="1">
    <citation type="submission" date="2013-11" db="EMBL/GenBank/DDBJ databases">
        <title>Complete genome sequence of Clostridum sp. M2/40.</title>
        <authorList>
            <person name="Wibberg D."/>
            <person name="Puehler A."/>
            <person name="Schlueter A."/>
        </authorList>
    </citation>
    <scope>NUCLEOTIDE SEQUENCE [LARGE SCALE GENOMIC DNA]</scope>
    <source>
        <strain evidence="2">M2/40</strain>
    </source>
</reference>
<dbReference type="STRING" id="1216932.CM240_2372"/>
<dbReference type="Proteomes" id="UP000019426">
    <property type="component" value="Chromosome M2/40_rep1"/>
</dbReference>
<dbReference type="Pfam" id="PF20124">
    <property type="entry name" value="DUF6514"/>
    <property type="match status" value="1"/>
</dbReference>
<evidence type="ECO:0000313" key="2">
    <source>
        <dbReference type="Proteomes" id="UP000019426"/>
    </source>
</evidence>
<dbReference type="AlphaFoldDB" id="W6S0X4"/>
<dbReference type="EMBL" id="HG917868">
    <property type="protein sequence ID" value="CDM69509.1"/>
    <property type="molecule type" value="Genomic_DNA"/>
</dbReference>
<gene>
    <name evidence="1" type="ORF">CM240_2372</name>
</gene>
<proteinExistence type="predicted"/>
<dbReference type="PIRSF" id="PIRSF033595">
    <property type="entry name" value="UCP033595"/>
    <property type="match status" value="1"/>
</dbReference>
<dbReference type="OrthoDB" id="1954979at2"/>
<keyword evidence="2" id="KW-1185">Reference proteome</keyword>
<accession>W6S0X4</accession>
<name>W6S0X4_9CLOT</name>
<dbReference type="eggNOG" id="ENOG5033XWH">
    <property type="taxonomic scope" value="Bacteria"/>
</dbReference>
<dbReference type="KEGG" id="clt:CM240_2372"/>
<protein>
    <submittedName>
        <fullName evidence="1">Uncharacterized protein</fullName>
    </submittedName>
</protein>
<dbReference type="RefSeq" id="WP_051483820.1">
    <property type="nucleotide sequence ID" value="NZ_HG917868.1"/>
</dbReference>
<dbReference type="HOGENOM" id="CLU_165562_0_0_9"/>
<dbReference type="InterPro" id="IPR017016">
    <property type="entry name" value="UCP033595"/>
</dbReference>
<evidence type="ECO:0000313" key="1">
    <source>
        <dbReference type="EMBL" id="CDM69509.1"/>
    </source>
</evidence>